<dbReference type="Pfam" id="PF05050">
    <property type="entry name" value="Methyltransf_21"/>
    <property type="match status" value="1"/>
</dbReference>
<dbReference type="InterPro" id="IPR029063">
    <property type="entry name" value="SAM-dependent_MTases_sf"/>
</dbReference>
<sequence length="261" mass="28775">MRGTYIGRDRMLIDLVYGGMLVVPADDYSLMPALTTRGAIEPPLTKFFAGHVKAGHTIVDVGANVGYFTVLAAKLVGAEGRVIAFEANPVTCDLLKDNLSLNWLTDHDITVRTEAAYSDNTTVKFHASAKFVGDSSIQERPAHAHRLDEITMIEVPAVRLDDALADLPVIDLLKIDIEGGEFHAFTGMMNLIKEDRIRRIVFEWNAVMLGADTERFAALLRTVRDEYGGAFRALDQEGQPTPVAIDDLVKVPFYPFAVIEL</sequence>
<dbReference type="InterPro" id="IPR006342">
    <property type="entry name" value="FkbM_mtfrase"/>
</dbReference>
<feature type="domain" description="Methyltransferase FkbM" evidence="1">
    <location>
        <begin position="60"/>
        <end position="224"/>
    </location>
</feature>
<dbReference type="GO" id="GO:0032259">
    <property type="term" value="P:methylation"/>
    <property type="evidence" value="ECO:0007669"/>
    <property type="project" value="UniProtKB-KW"/>
</dbReference>
<proteinExistence type="predicted"/>
<keyword evidence="2" id="KW-0489">Methyltransferase</keyword>
<dbReference type="Proteomes" id="UP001058003">
    <property type="component" value="Chromosome"/>
</dbReference>
<dbReference type="PANTHER" id="PTHR34203:SF15">
    <property type="entry name" value="SLL1173 PROTEIN"/>
    <property type="match status" value="1"/>
</dbReference>
<dbReference type="OrthoDB" id="4703964at2"/>
<dbReference type="PANTHER" id="PTHR34203">
    <property type="entry name" value="METHYLTRANSFERASE, FKBM FAMILY PROTEIN"/>
    <property type="match status" value="1"/>
</dbReference>
<name>A0A9Q9ISP3_9ACTN</name>
<keyword evidence="2" id="KW-0808">Transferase</keyword>
<dbReference type="InterPro" id="IPR052514">
    <property type="entry name" value="SAM-dependent_MTase"/>
</dbReference>
<reference evidence="2" key="1">
    <citation type="submission" date="2021-04" db="EMBL/GenBank/DDBJ databases">
        <title>Dactylosporangium aurantiacum NRRL B-8018 full assembly.</title>
        <authorList>
            <person name="Hartkoorn R.C."/>
            <person name="Beaudoing E."/>
            <person name="Hot D."/>
        </authorList>
    </citation>
    <scope>NUCLEOTIDE SEQUENCE</scope>
    <source>
        <strain evidence="2">NRRL B-8018</strain>
    </source>
</reference>
<dbReference type="KEGG" id="daur:Daura_25620"/>
<protein>
    <submittedName>
        <fullName evidence="2">FkbM family methyltransferase</fullName>
    </submittedName>
</protein>
<evidence type="ECO:0000313" key="3">
    <source>
        <dbReference type="Proteomes" id="UP001058003"/>
    </source>
</evidence>
<accession>A0A9Q9ISP3</accession>
<dbReference type="Gene3D" id="3.40.50.150">
    <property type="entry name" value="Vaccinia Virus protein VP39"/>
    <property type="match status" value="1"/>
</dbReference>
<dbReference type="GO" id="GO:0008168">
    <property type="term" value="F:methyltransferase activity"/>
    <property type="evidence" value="ECO:0007669"/>
    <property type="project" value="UniProtKB-KW"/>
</dbReference>
<dbReference type="NCBIfam" id="TIGR01444">
    <property type="entry name" value="fkbM_fam"/>
    <property type="match status" value="1"/>
</dbReference>
<dbReference type="EMBL" id="CP073767">
    <property type="protein sequence ID" value="UWZ59240.1"/>
    <property type="molecule type" value="Genomic_DNA"/>
</dbReference>
<dbReference type="AlphaFoldDB" id="A0A9Q9ISP3"/>
<evidence type="ECO:0000259" key="1">
    <source>
        <dbReference type="Pfam" id="PF05050"/>
    </source>
</evidence>
<dbReference type="SUPFAM" id="SSF53335">
    <property type="entry name" value="S-adenosyl-L-methionine-dependent methyltransferases"/>
    <property type="match status" value="1"/>
</dbReference>
<gene>
    <name evidence="2" type="ORF">Daura_25620</name>
</gene>
<dbReference type="RefSeq" id="WP_033362134.1">
    <property type="nucleotide sequence ID" value="NZ_CP073767.1"/>
</dbReference>
<evidence type="ECO:0000313" key="2">
    <source>
        <dbReference type="EMBL" id="UWZ59240.1"/>
    </source>
</evidence>
<organism evidence="2 3">
    <name type="scientific">Dactylosporangium aurantiacum</name>
    <dbReference type="NCBI Taxonomy" id="35754"/>
    <lineage>
        <taxon>Bacteria</taxon>
        <taxon>Bacillati</taxon>
        <taxon>Actinomycetota</taxon>
        <taxon>Actinomycetes</taxon>
        <taxon>Micromonosporales</taxon>
        <taxon>Micromonosporaceae</taxon>
        <taxon>Dactylosporangium</taxon>
    </lineage>
</organism>
<keyword evidence="3" id="KW-1185">Reference proteome</keyword>